<evidence type="ECO:0000313" key="8">
    <source>
        <dbReference type="EMBL" id="KAJ6224125.1"/>
    </source>
</evidence>
<evidence type="ECO:0000256" key="6">
    <source>
        <dbReference type="SAM" id="MobiDB-lite"/>
    </source>
</evidence>
<feature type="region of interest" description="Disordered" evidence="6">
    <location>
        <begin position="208"/>
        <end position="245"/>
    </location>
</feature>
<dbReference type="GO" id="GO:0005829">
    <property type="term" value="C:cytosol"/>
    <property type="evidence" value="ECO:0007669"/>
    <property type="project" value="TreeGrafter"/>
</dbReference>
<gene>
    <name evidence="8" type="ORF">RDWZM_002670</name>
</gene>
<sequence length="722" mass="82954">MEGPLSKWTNMMKGYQPRWFALDDVNGLLSYYTSQEKLVKGDRRGCIRLKGCILAIEDEYDTTFTISADGKVFHCKAHNYEDRDKWIRCLEKTIQKHSHRSRPHVSCLKKHDVTATIEDFNKKLTETDSYLQILINRSKIIDKKIEDAKSDDEKEKLNQLKSQTNYLLDSIKHAIVLLQIAKNVKYPINGVLLTHNITQSSDIDRTLVTQQQQQQKQKQQKQQQKHIKTNLPVEKFSPSHGNGKIENDSIVFVEQETLDNEMKDSFNSSSSSLLKSSKKESLVKATVPDVSYASSDDEECEFYDAREESIDVHSPIDKENMTLKHCKSNQDANKQIDYDHLYDTDDDEDLNSMESHGSVISHLISQVKIGMDLTKVALPTFILERRSLLEMYADFFAHPDIFVSIPNCETPQDRMVAVVRWYLSAFHAGRKGSVAKKPYNPVLGETFRCHWNLAGSDSGKSECATCNDGPIPWAKTSDLTFIAEQVSHHPPISAFYAESVDKRIMCCAHIWTKSKFLGLSIGVNNVGIGSIYLLDRDEEYTCTFPSAYGRSILTEPWFEMGGSVEINCQQTGYAAKVEFLTKPFYGGKRHRINAEVFGPPPTKKLIVNITGEWNGQMFAKWGQSNKSELFIDTKTLPIIKKQVRPISEQEEFESRNMWKVVTSALKRQDVHEASSAKYEIEQYQRNLVKERDEKSLQWQNRWFHCIADKWQYNNPLTSRKRF</sequence>
<dbReference type="PROSITE" id="PS50003">
    <property type="entry name" value="PH_DOMAIN"/>
    <property type="match status" value="1"/>
</dbReference>
<organism evidence="8 9">
    <name type="scientific">Blomia tropicalis</name>
    <name type="common">Mite</name>
    <dbReference type="NCBI Taxonomy" id="40697"/>
    <lineage>
        <taxon>Eukaryota</taxon>
        <taxon>Metazoa</taxon>
        <taxon>Ecdysozoa</taxon>
        <taxon>Arthropoda</taxon>
        <taxon>Chelicerata</taxon>
        <taxon>Arachnida</taxon>
        <taxon>Acari</taxon>
        <taxon>Acariformes</taxon>
        <taxon>Sarcoptiformes</taxon>
        <taxon>Astigmata</taxon>
        <taxon>Glycyphagoidea</taxon>
        <taxon>Echimyopodidae</taxon>
        <taxon>Blomia</taxon>
    </lineage>
</organism>
<dbReference type="Gene3D" id="3.30.70.3490">
    <property type="match status" value="1"/>
</dbReference>
<dbReference type="SUPFAM" id="SSF50729">
    <property type="entry name" value="PH domain-like"/>
    <property type="match status" value="1"/>
</dbReference>
<dbReference type="Pfam" id="PF00169">
    <property type="entry name" value="PH"/>
    <property type="match status" value="1"/>
</dbReference>
<accession>A0A9Q0RRY9</accession>
<dbReference type="OMA" id="CTIEQKQ"/>
<keyword evidence="9" id="KW-1185">Reference proteome</keyword>
<dbReference type="PANTHER" id="PTHR10972">
    <property type="entry name" value="OXYSTEROL-BINDING PROTEIN-RELATED"/>
    <property type="match status" value="1"/>
</dbReference>
<feature type="compositionally biased region" description="Low complexity" evidence="6">
    <location>
        <begin position="210"/>
        <end position="222"/>
    </location>
</feature>
<evidence type="ECO:0000256" key="1">
    <source>
        <dbReference type="ARBA" id="ARBA00022448"/>
    </source>
</evidence>
<name>A0A9Q0RRY9_BLOTA</name>
<reference evidence="8" key="1">
    <citation type="submission" date="2022-12" db="EMBL/GenBank/DDBJ databases">
        <title>Genome assemblies of Blomia tropicalis.</title>
        <authorList>
            <person name="Cui Y."/>
        </authorList>
    </citation>
    <scope>NUCLEOTIDE SEQUENCE</scope>
    <source>
        <tissue evidence="8">Adult mites</tissue>
    </source>
</reference>
<dbReference type="SMART" id="SM00233">
    <property type="entry name" value="PH"/>
    <property type="match status" value="1"/>
</dbReference>
<keyword evidence="3" id="KW-0446">Lipid-binding</keyword>
<dbReference type="FunFam" id="1.10.287.2720:FF:000001">
    <property type="entry name" value="Oxysterol-binding OBPalpha"/>
    <property type="match status" value="1"/>
</dbReference>
<dbReference type="Gene3D" id="2.30.29.30">
    <property type="entry name" value="Pleckstrin-homology domain (PH domain)/Phosphotyrosine-binding domain (PTB)"/>
    <property type="match status" value="1"/>
</dbReference>
<evidence type="ECO:0000256" key="3">
    <source>
        <dbReference type="ARBA" id="ARBA00023121"/>
    </source>
</evidence>
<dbReference type="SUPFAM" id="SSF144000">
    <property type="entry name" value="Oxysterol-binding protein-like"/>
    <property type="match status" value="1"/>
</dbReference>
<dbReference type="PROSITE" id="PS01013">
    <property type="entry name" value="OSBP"/>
    <property type="match status" value="1"/>
</dbReference>
<dbReference type="Pfam" id="PF01237">
    <property type="entry name" value="Oxysterol_BP"/>
    <property type="match status" value="1"/>
</dbReference>
<dbReference type="EMBL" id="JAPWDV010000001">
    <property type="protein sequence ID" value="KAJ6224125.1"/>
    <property type="molecule type" value="Genomic_DNA"/>
</dbReference>
<dbReference type="InterPro" id="IPR037239">
    <property type="entry name" value="OSBP_sf"/>
</dbReference>
<dbReference type="GO" id="GO:0006869">
    <property type="term" value="P:lipid transport"/>
    <property type="evidence" value="ECO:0007669"/>
    <property type="project" value="UniProtKB-KW"/>
</dbReference>
<evidence type="ECO:0000256" key="5">
    <source>
        <dbReference type="RuleBase" id="RU003845"/>
    </source>
</evidence>
<comment type="similarity">
    <text evidence="4">Belongs to the OSBP family.</text>
</comment>
<dbReference type="AlphaFoldDB" id="A0A9Q0RRY9"/>
<dbReference type="GO" id="GO:0032934">
    <property type="term" value="F:sterol binding"/>
    <property type="evidence" value="ECO:0007669"/>
    <property type="project" value="TreeGrafter"/>
</dbReference>
<proteinExistence type="inferred from homology"/>
<feature type="domain" description="PH" evidence="7">
    <location>
        <begin position="1"/>
        <end position="95"/>
    </location>
</feature>
<dbReference type="InterPro" id="IPR000648">
    <property type="entry name" value="Oxysterol-bd"/>
</dbReference>
<protein>
    <recommendedName>
        <fullName evidence="5">Oxysterol-binding protein</fullName>
    </recommendedName>
</protein>
<keyword evidence="1 5" id="KW-0813">Transport</keyword>
<dbReference type="GO" id="GO:0005794">
    <property type="term" value="C:Golgi apparatus"/>
    <property type="evidence" value="ECO:0007669"/>
    <property type="project" value="TreeGrafter"/>
</dbReference>
<evidence type="ECO:0000256" key="4">
    <source>
        <dbReference type="RuleBase" id="RU003844"/>
    </source>
</evidence>
<comment type="caution">
    <text evidence="8">The sequence shown here is derived from an EMBL/GenBank/DDBJ whole genome shotgun (WGS) entry which is preliminary data.</text>
</comment>
<keyword evidence="2 5" id="KW-0445">Lipid transport</keyword>
<dbReference type="Gene3D" id="2.40.160.120">
    <property type="match status" value="1"/>
</dbReference>
<evidence type="ECO:0000313" key="9">
    <source>
        <dbReference type="Proteomes" id="UP001142055"/>
    </source>
</evidence>
<dbReference type="InterPro" id="IPR011993">
    <property type="entry name" value="PH-like_dom_sf"/>
</dbReference>
<dbReference type="FunFam" id="2.40.160.120:FF:000014">
    <property type="entry name" value="Oxysterol-binding protein"/>
    <property type="match status" value="1"/>
</dbReference>
<dbReference type="Gene3D" id="1.10.287.2720">
    <property type="match status" value="1"/>
</dbReference>
<dbReference type="InterPro" id="IPR001849">
    <property type="entry name" value="PH_domain"/>
</dbReference>
<dbReference type="InterPro" id="IPR018494">
    <property type="entry name" value="Oxysterol-bd_CS"/>
</dbReference>
<dbReference type="GO" id="GO:0016020">
    <property type="term" value="C:membrane"/>
    <property type="evidence" value="ECO:0007669"/>
    <property type="project" value="TreeGrafter"/>
</dbReference>
<dbReference type="PANTHER" id="PTHR10972:SF200">
    <property type="entry name" value="OXYSTEROL-BINDING PROTEIN-RELATED PROTEIN 9"/>
    <property type="match status" value="1"/>
</dbReference>
<evidence type="ECO:0000256" key="2">
    <source>
        <dbReference type="ARBA" id="ARBA00023055"/>
    </source>
</evidence>
<evidence type="ECO:0000259" key="7">
    <source>
        <dbReference type="PROSITE" id="PS50003"/>
    </source>
</evidence>
<dbReference type="Proteomes" id="UP001142055">
    <property type="component" value="Chromosome 1"/>
</dbReference>